<dbReference type="Gene3D" id="2.170.190.11">
    <property type="entry name" value="Molybdopterin biosynthesis moea protein, domain 3"/>
    <property type="match status" value="1"/>
</dbReference>
<evidence type="ECO:0000256" key="6">
    <source>
        <dbReference type="SAM" id="MobiDB-lite"/>
    </source>
</evidence>
<proteinExistence type="inferred from homology"/>
<dbReference type="Pfam" id="PF00994">
    <property type="entry name" value="MoCF_biosynth"/>
    <property type="match status" value="1"/>
</dbReference>
<evidence type="ECO:0000256" key="3">
    <source>
        <dbReference type="ARBA" id="ARBA00008339"/>
    </source>
</evidence>
<dbReference type="SMART" id="SM00852">
    <property type="entry name" value="MoCF_biosynth"/>
    <property type="match status" value="1"/>
</dbReference>
<keyword evidence="9" id="KW-1185">Reference proteome</keyword>
<dbReference type="SUPFAM" id="SSF53218">
    <property type="entry name" value="Molybdenum cofactor biosynthesis proteins"/>
    <property type="match status" value="1"/>
</dbReference>
<dbReference type="HOGENOM" id="CLU_010186_2_2_1"/>
<organism evidence="8 9">
    <name type="scientific">Megaselia scalaris</name>
    <name type="common">Humpbacked fly</name>
    <name type="synonym">Phora scalaris</name>
    <dbReference type="NCBI Taxonomy" id="36166"/>
    <lineage>
        <taxon>Eukaryota</taxon>
        <taxon>Metazoa</taxon>
        <taxon>Ecdysozoa</taxon>
        <taxon>Arthropoda</taxon>
        <taxon>Hexapoda</taxon>
        <taxon>Insecta</taxon>
        <taxon>Pterygota</taxon>
        <taxon>Neoptera</taxon>
        <taxon>Endopterygota</taxon>
        <taxon>Diptera</taxon>
        <taxon>Brachycera</taxon>
        <taxon>Muscomorpha</taxon>
        <taxon>Platypezoidea</taxon>
        <taxon>Phoridae</taxon>
        <taxon>Megaseliini</taxon>
        <taxon>Megaselia</taxon>
    </lineage>
</organism>
<dbReference type="GO" id="GO:0061598">
    <property type="term" value="F:molybdopterin adenylyltransferase activity"/>
    <property type="evidence" value="ECO:0007669"/>
    <property type="project" value="UniProtKB-EC"/>
</dbReference>
<dbReference type="STRING" id="36166.T1GEZ7"/>
<dbReference type="InterPro" id="IPR051920">
    <property type="entry name" value="MPT_Adenylyltrnsfr/MoaC-Rel"/>
</dbReference>
<comment type="pathway">
    <text evidence="1">Cofactor biosynthesis; molybdopterin biosynthesis.</text>
</comment>
<dbReference type="InterPro" id="IPR001453">
    <property type="entry name" value="MoaB/Mog_dom"/>
</dbReference>
<evidence type="ECO:0000256" key="4">
    <source>
        <dbReference type="ARBA" id="ARBA00012509"/>
    </source>
</evidence>
<dbReference type="AlphaFoldDB" id="T1GEZ7"/>
<accession>T1GEZ7</accession>
<dbReference type="UniPathway" id="UPA00344"/>
<dbReference type="EMBL" id="CAQQ02107561">
    <property type="status" value="NOT_ANNOTATED_CDS"/>
    <property type="molecule type" value="Genomic_DNA"/>
</dbReference>
<dbReference type="Gene3D" id="3.90.105.10">
    <property type="entry name" value="Molybdopterin biosynthesis moea protein, domain 2"/>
    <property type="match status" value="1"/>
</dbReference>
<keyword evidence="5" id="KW-0501">Molybdenum cofactor biosynthesis</keyword>
<evidence type="ECO:0000313" key="8">
    <source>
        <dbReference type="EnsemblMetazoa" id="MESCA001924-PA"/>
    </source>
</evidence>
<dbReference type="GO" id="GO:0006777">
    <property type="term" value="P:Mo-molybdopterin cofactor biosynthetic process"/>
    <property type="evidence" value="ECO:0007669"/>
    <property type="project" value="UniProtKB-KW"/>
</dbReference>
<comment type="similarity">
    <text evidence="3">In the C-terminal section; belongs to the MoeA family.</text>
</comment>
<dbReference type="InterPro" id="IPR036135">
    <property type="entry name" value="MoeA_linker/N_sf"/>
</dbReference>
<dbReference type="Gene3D" id="3.40.980.10">
    <property type="entry name" value="MoaB/Mog-like domain"/>
    <property type="match status" value="1"/>
</dbReference>
<evidence type="ECO:0000259" key="7">
    <source>
        <dbReference type="SMART" id="SM00852"/>
    </source>
</evidence>
<evidence type="ECO:0000256" key="1">
    <source>
        <dbReference type="ARBA" id="ARBA00005046"/>
    </source>
</evidence>
<reference evidence="8" key="2">
    <citation type="submission" date="2015-06" db="UniProtKB">
        <authorList>
            <consortium name="EnsemblMetazoa"/>
        </authorList>
    </citation>
    <scope>IDENTIFICATION</scope>
</reference>
<reference evidence="9" key="1">
    <citation type="submission" date="2013-02" db="EMBL/GenBank/DDBJ databases">
        <authorList>
            <person name="Hughes D."/>
        </authorList>
    </citation>
    <scope>NUCLEOTIDE SEQUENCE</scope>
    <source>
        <strain>Durham</strain>
        <strain evidence="9">NC isolate 2 -- Noor lab</strain>
    </source>
</reference>
<evidence type="ECO:0000313" key="9">
    <source>
        <dbReference type="Proteomes" id="UP000015102"/>
    </source>
</evidence>
<name>T1GEZ7_MEGSC</name>
<feature type="domain" description="MoaB/Mog" evidence="7">
    <location>
        <begin position="9"/>
        <end position="147"/>
    </location>
</feature>
<dbReference type="Proteomes" id="UP000015102">
    <property type="component" value="Unassembled WGS sequence"/>
</dbReference>
<evidence type="ECO:0000256" key="2">
    <source>
        <dbReference type="ARBA" id="ARBA00007589"/>
    </source>
</evidence>
<dbReference type="SUPFAM" id="SSF63882">
    <property type="entry name" value="MoeA N-terminal region -like"/>
    <property type="match status" value="1"/>
</dbReference>
<protein>
    <recommendedName>
        <fullName evidence="4">molybdopterin adenylyltransferase</fullName>
        <ecNumber evidence="4">2.7.7.75</ecNumber>
    </recommendedName>
</protein>
<feature type="region of interest" description="Disordered" evidence="6">
    <location>
        <begin position="166"/>
        <end position="188"/>
    </location>
</feature>
<dbReference type="CDD" id="cd00886">
    <property type="entry name" value="MogA_MoaB"/>
    <property type="match status" value="1"/>
</dbReference>
<dbReference type="InterPro" id="IPR005110">
    <property type="entry name" value="MoeA_linker/N"/>
</dbReference>
<dbReference type="NCBIfam" id="TIGR00177">
    <property type="entry name" value="molyb_syn"/>
    <property type="match status" value="1"/>
</dbReference>
<dbReference type="PANTHER" id="PTHR43764">
    <property type="entry name" value="MOLYBDENUM COFACTOR BIOSYNTHESIS"/>
    <property type="match status" value="1"/>
</dbReference>
<comment type="similarity">
    <text evidence="2">In the N-terminal section; belongs to the MoaB/Mog family.</text>
</comment>
<dbReference type="EnsemblMetazoa" id="MESCA001924-RA">
    <property type="protein sequence ID" value="MESCA001924-PA"/>
    <property type="gene ID" value="MESCA001924"/>
</dbReference>
<evidence type="ECO:0000256" key="5">
    <source>
        <dbReference type="ARBA" id="ARBA00023150"/>
    </source>
</evidence>
<dbReference type="Pfam" id="PF03453">
    <property type="entry name" value="MoeA_N"/>
    <property type="match status" value="1"/>
</dbReference>
<dbReference type="PANTHER" id="PTHR43764:SF1">
    <property type="entry name" value="MOLYBDOPTERIN MOLYBDOTRANSFERASE"/>
    <property type="match status" value="1"/>
</dbReference>
<dbReference type="EC" id="2.7.7.75" evidence="4"/>
<dbReference type="OMA" id="PRASKYP"/>
<sequence>MDIKNKQILILTVSDSCHQRKAEDKSGPILEQLISKTFPNIPIKRDLVPDEIIEITETLIQNCPKSLAIFTTGGTGFAPRDVTPEATKAVIQKECPQLALAMALESFKKTPLQHFQEQNQTLIVNLPGSSKAVKECYESIESILPHALQLINNDLGQVKSVHSELQGNSRHICPHKTGTGTNGDRNSPFPMIPVDKALEQILDAMIVENNKFMLEDFQSPVDIPPFRASIKDGYAMKSSGFSGTKKVVGYISAGDEHHFIESI</sequence>
<dbReference type="InterPro" id="IPR036425">
    <property type="entry name" value="MoaB/Mog-like_dom_sf"/>
</dbReference>